<feature type="region of interest" description="Disordered" evidence="1">
    <location>
        <begin position="229"/>
        <end position="318"/>
    </location>
</feature>
<name>A0ABD3H1V4_9MARC</name>
<feature type="region of interest" description="Disordered" evidence="1">
    <location>
        <begin position="158"/>
        <end position="196"/>
    </location>
</feature>
<evidence type="ECO:0000313" key="2">
    <source>
        <dbReference type="EMBL" id="KAL3684567.1"/>
    </source>
</evidence>
<comment type="caution">
    <text evidence="2">The sequence shown here is derived from an EMBL/GenBank/DDBJ whole genome shotgun (WGS) entry which is preliminary data.</text>
</comment>
<keyword evidence="3" id="KW-1185">Reference proteome</keyword>
<dbReference type="Proteomes" id="UP001633002">
    <property type="component" value="Unassembled WGS sequence"/>
</dbReference>
<feature type="compositionally biased region" description="Polar residues" evidence="1">
    <location>
        <begin position="277"/>
        <end position="298"/>
    </location>
</feature>
<dbReference type="EMBL" id="JBJQOH010000006">
    <property type="protein sequence ID" value="KAL3684567.1"/>
    <property type="molecule type" value="Genomic_DNA"/>
</dbReference>
<dbReference type="AlphaFoldDB" id="A0ABD3H1V4"/>
<proteinExistence type="predicted"/>
<sequence length="398" mass="43647">MANSWEDNNSSREEEDLILNESDLSPLIADELEREIDVYVIDTFERRLAINQEREQADIQESRERFATVLPNNLRIVAPDFISPQCMLIAGWRIYLRNEQGVVIACHLTEILSTPRNFGGLATGDICIQILQKWEEISFQLCRYRYGLWDEEVKAARKGKASASDSETEDTRQGPGPSNQFNSEPDNPTLTSEGIGRRNIFSDIFTVTPNPSARDNINPLFGELNQSQEAGTAEGEQELDPAGSTARIRVGWDPNPVPSEGPDWNSIPSWRDGGTPEGNTTPGDTPRSNPRGTPGNTPESPPRLEGLPIPTTIPDPVVIPDPPAIPVVIPDPAASPVSPTRTIPTIPLSPIRIPPLHPVLPVPFPVPPPSVPAAPTRVPSTVPINPFVNPWVQPTRVP</sequence>
<feature type="compositionally biased region" description="Polar residues" evidence="1">
    <location>
        <begin position="176"/>
        <end position="192"/>
    </location>
</feature>
<accession>A0ABD3H1V4</accession>
<evidence type="ECO:0000256" key="1">
    <source>
        <dbReference type="SAM" id="MobiDB-lite"/>
    </source>
</evidence>
<organism evidence="2 3">
    <name type="scientific">Riccia sorocarpa</name>
    <dbReference type="NCBI Taxonomy" id="122646"/>
    <lineage>
        <taxon>Eukaryota</taxon>
        <taxon>Viridiplantae</taxon>
        <taxon>Streptophyta</taxon>
        <taxon>Embryophyta</taxon>
        <taxon>Marchantiophyta</taxon>
        <taxon>Marchantiopsida</taxon>
        <taxon>Marchantiidae</taxon>
        <taxon>Marchantiales</taxon>
        <taxon>Ricciaceae</taxon>
        <taxon>Riccia</taxon>
    </lineage>
</organism>
<gene>
    <name evidence="2" type="ORF">R1sor_002589</name>
</gene>
<protein>
    <submittedName>
        <fullName evidence="2">Uncharacterized protein</fullName>
    </submittedName>
</protein>
<reference evidence="2 3" key="1">
    <citation type="submission" date="2024-09" db="EMBL/GenBank/DDBJ databases">
        <title>Chromosome-scale assembly of Riccia sorocarpa.</title>
        <authorList>
            <person name="Paukszto L."/>
        </authorList>
    </citation>
    <scope>NUCLEOTIDE SEQUENCE [LARGE SCALE GENOMIC DNA]</scope>
    <source>
        <strain evidence="2">LP-2024</strain>
        <tissue evidence="2">Aerial parts of the thallus</tissue>
    </source>
</reference>
<evidence type="ECO:0000313" key="3">
    <source>
        <dbReference type="Proteomes" id="UP001633002"/>
    </source>
</evidence>